<reference evidence="2" key="1">
    <citation type="journal article" date="2022" name="Mol. Ecol. Resour.">
        <title>The genomes of chicory, endive, great burdock and yacon provide insights into Asteraceae palaeo-polyploidization history and plant inulin production.</title>
        <authorList>
            <person name="Fan W."/>
            <person name="Wang S."/>
            <person name="Wang H."/>
            <person name="Wang A."/>
            <person name="Jiang F."/>
            <person name="Liu H."/>
            <person name="Zhao H."/>
            <person name="Xu D."/>
            <person name="Zhang Y."/>
        </authorList>
    </citation>
    <scope>NUCLEOTIDE SEQUENCE [LARGE SCALE GENOMIC DNA]</scope>
    <source>
        <strain evidence="2">cv. Niubang</strain>
    </source>
</reference>
<name>A0ACB9CN23_ARCLA</name>
<accession>A0ACB9CN23</accession>
<comment type="caution">
    <text evidence="1">The sequence shown here is derived from an EMBL/GenBank/DDBJ whole genome shotgun (WGS) entry which is preliminary data.</text>
</comment>
<sequence>MGKNSNTIRYETVVQLLLLATVILMPYLAFNFTDYLELFSVSKTMGICISFWSSIKPWLSPSYVYLFINFIIFFIAASSSIFSNTMGLDPSSPTDSFIESSIPCHNLATGSLPDDHDHDHSKFHTLDDTFKDRHGGEGILKEVAPESMVDDRRDEDADEEVSPETVVDTRELRKSKTFNGGELRLSGRRERYVRILSQEELDRRVEAFIYTFKKKKKESNEDLKLRSIYEPNLV</sequence>
<reference evidence="1 2" key="2">
    <citation type="journal article" date="2022" name="Mol. Ecol. Resour.">
        <title>The genomes of chicory, endive, great burdock and yacon provide insights into Asteraceae paleo-polyploidization history and plant inulin production.</title>
        <authorList>
            <person name="Fan W."/>
            <person name="Wang S."/>
            <person name="Wang H."/>
            <person name="Wang A."/>
            <person name="Jiang F."/>
            <person name="Liu H."/>
            <person name="Zhao H."/>
            <person name="Xu D."/>
            <person name="Zhang Y."/>
        </authorList>
    </citation>
    <scope>NUCLEOTIDE SEQUENCE [LARGE SCALE GENOMIC DNA]</scope>
    <source>
        <strain evidence="2">cv. Niubang</strain>
    </source>
</reference>
<proteinExistence type="predicted"/>
<evidence type="ECO:0000313" key="2">
    <source>
        <dbReference type="Proteomes" id="UP001055879"/>
    </source>
</evidence>
<dbReference type="Proteomes" id="UP001055879">
    <property type="component" value="Linkage Group LG04"/>
</dbReference>
<keyword evidence="2" id="KW-1185">Reference proteome</keyword>
<protein>
    <submittedName>
        <fullName evidence="1">Uncharacterized protein</fullName>
    </submittedName>
</protein>
<dbReference type="EMBL" id="CM042050">
    <property type="protein sequence ID" value="KAI3735677.1"/>
    <property type="molecule type" value="Genomic_DNA"/>
</dbReference>
<organism evidence="1 2">
    <name type="scientific">Arctium lappa</name>
    <name type="common">Greater burdock</name>
    <name type="synonym">Lappa major</name>
    <dbReference type="NCBI Taxonomy" id="4217"/>
    <lineage>
        <taxon>Eukaryota</taxon>
        <taxon>Viridiplantae</taxon>
        <taxon>Streptophyta</taxon>
        <taxon>Embryophyta</taxon>
        <taxon>Tracheophyta</taxon>
        <taxon>Spermatophyta</taxon>
        <taxon>Magnoliopsida</taxon>
        <taxon>eudicotyledons</taxon>
        <taxon>Gunneridae</taxon>
        <taxon>Pentapetalae</taxon>
        <taxon>asterids</taxon>
        <taxon>campanulids</taxon>
        <taxon>Asterales</taxon>
        <taxon>Asteraceae</taxon>
        <taxon>Carduoideae</taxon>
        <taxon>Cardueae</taxon>
        <taxon>Arctiinae</taxon>
        <taxon>Arctium</taxon>
    </lineage>
</organism>
<evidence type="ECO:0000313" key="1">
    <source>
        <dbReference type="EMBL" id="KAI3735677.1"/>
    </source>
</evidence>
<gene>
    <name evidence="1" type="ORF">L6452_15185</name>
</gene>